<dbReference type="AlphaFoldDB" id="A0A1F7KAY5"/>
<feature type="transmembrane region" description="Helical" evidence="1">
    <location>
        <begin position="12"/>
        <end position="30"/>
    </location>
</feature>
<evidence type="ECO:0000313" key="3">
    <source>
        <dbReference type="Proteomes" id="UP000178450"/>
    </source>
</evidence>
<sequence length="234" mass="25391">MFAFLEIPWIPILSLLMIVPLIGWQTIAYFKEKAKNKVPQIPQINSNKVQNKTSKDVKNVTLITNLKPRGKNIKKISLVFSFTVTAFVILNLVIVTFYLNNRKISYLPRASESITPTTVITTKPSIVPTISDAPIITVSPIITNAPTMTIAPTITMAPTMTMMPTVTVGPTLIAQAYTVPTVRPTSSPTPTVIITTAPKLTTVSPTAIPVVGVGKFSIILGVLSVFFLILGFVL</sequence>
<gene>
    <name evidence="2" type="ORF">A2209_00420</name>
</gene>
<feature type="transmembrane region" description="Helical" evidence="1">
    <location>
        <begin position="207"/>
        <end position="233"/>
    </location>
</feature>
<keyword evidence="1" id="KW-0472">Membrane</keyword>
<evidence type="ECO:0000313" key="2">
    <source>
        <dbReference type="EMBL" id="OGK65021.1"/>
    </source>
</evidence>
<dbReference type="Proteomes" id="UP000178450">
    <property type="component" value="Unassembled WGS sequence"/>
</dbReference>
<accession>A0A1F7KAY5</accession>
<name>A0A1F7KAY5_9BACT</name>
<dbReference type="EMBL" id="MGBG01000012">
    <property type="protein sequence ID" value="OGK65021.1"/>
    <property type="molecule type" value="Genomic_DNA"/>
</dbReference>
<keyword evidence="1" id="KW-1133">Transmembrane helix</keyword>
<reference evidence="2 3" key="1">
    <citation type="journal article" date="2016" name="Nat. Commun.">
        <title>Thousands of microbial genomes shed light on interconnected biogeochemical processes in an aquifer system.</title>
        <authorList>
            <person name="Anantharaman K."/>
            <person name="Brown C.T."/>
            <person name="Hug L.A."/>
            <person name="Sharon I."/>
            <person name="Castelle C.J."/>
            <person name="Probst A.J."/>
            <person name="Thomas B.C."/>
            <person name="Singh A."/>
            <person name="Wilkins M.J."/>
            <person name="Karaoz U."/>
            <person name="Brodie E.L."/>
            <person name="Williams K.H."/>
            <person name="Hubbard S.S."/>
            <person name="Banfield J.F."/>
        </authorList>
    </citation>
    <scope>NUCLEOTIDE SEQUENCE [LARGE SCALE GENOMIC DNA]</scope>
</reference>
<proteinExistence type="predicted"/>
<keyword evidence="1" id="KW-0812">Transmembrane</keyword>
<feature type="transmembrane region" description="Helical" evidence="1">
    <location>
        <begin position="76"/>
        <end position="99"/>
    </location>
</feature>
<evidence type="ECO:0000256" key="1">
    <source>
        <dbReference type="SAM" id="Phobius"/>
    </source>
</evidence>
<protein>
    <submittedName>
        <fullName evidence="2">Uncharacterized protein</fullName>
    </submittedName>
</protein>
<comment type="caution">
    <text evidence="2">The sequence shown here is derived from an EMBL/GenBank/DDBJ whole genome shotgun (WGS) entry which is preliminary data.</text>
</comment>
<organism evidence="2 3">
    <name type="scientific">Candidatus Roizmanbacteria bacterium RIFOXYA1_FULL_41_12</name>
    <dbReference type="NCBI Taxonomy" id="1802082"/>
    <lineage>
        <taxon>Bacteria</taxon>
        <taxon>Candidatus Roizmaniibacteriota</taxon>
    </lineage>
</organism>